<evidence type="ECO:0000313" key="3">
    <source>
        <dbReference type="Proteomes" id="UP000076532"/>
    </source>
</evidence>
<evidence type="ECO:0000313" key="2">
    <source>
        <dbReference type="EMBL" id="KZP16443.1"/>
    </source>
</evidence>
<organism evidence="2 3">
    <name type="scientific">Athelia psychrophila</name>
    <dbReference type="NCBI Taxonomy" id="1759441"/>
    <lineage>
        <taxon>Eukaryota</taxon>
        <taxon>Fungi</taxon>
        <taxon>Dikarya</taxon>
        <taxon>Basidiomycota</taxon>
        <taxon>Agaricomycotina</taxon>
        <taxon>Agaricomycetes</taxon>
        <taxon>Agaricomycetidae</taxon>
        <taxon>Atheliales</taxon>
        <taxon>Atheliaceae</taxon>
        <taxon>Athelia</taxon>
    </lineage>
</organism>
<sequence>MGTTVDPPPHRRPGVKSVQAGASDDETRASKSPESDLSSIPVDLEPLDSEVPQTPKKKSNKVVKTMVFDNQDGRLIVWVHKFGGHGQDSPVAIYPMPVDTYTIICQHEGGNPNAPMEYVARLSQILPDAFEENSPMKARSSSKIYHRVKDADVYLGSVEKILQHESRNFKMLFLDHYVLDTTTVPGSFICHIWCDNMEASVHELENAVPNVADPGSASAPSTQATPLDPPPLHLKRPTNYHFDNLSEKDKADFVSRLRDFIFEDGNEAFVWGRAKTMAVVVLQRRAMLDAHELLEGRGFSGGSEGGFKIPEDITATKVDEDGKEYEIPHPWTGLRFTATQVELVLKIKHGVAQSDRNHFDPKTLLRYPKIADWLKDPKDSQYSEKFNNMTASQFDVYKARKSGGKVKALLSRESGPSKKKLRTVDDDDSEEEVQPASKKWKGKQKAKGKMDSSDLDSDSD</sequence>
<dbReference type="OrthoDB" id="2757602at2759"/>
<feature type="region of interest" description="Disordered" evidence="1">
    <location>
        <begin position="210"/>
        <end position="232"/>
    </location>
</feature>
<dbReference type="EMBL" id="KV417593">
    <property type="protein sequence ID" value="KZP16443.1"/>
    <property type="molecule type" value="Genomic_DNA"/>
</dbReference>
<evidence type="ECO:0000256" key="1">
    <source>
        <dbReference type="SAM" id="MobiDB-lite"/>
    </source>
</evidence>
<name>A0A166F528_9AGAM</name>
<reference evidence="2 3" key="1">
    <citation type="journal article" date="2016" name="Mol. Biol. Evol.">
        <title>Comparative Genomics of Early-Diverging Mushroom-Forming Fungi Provides Insights into the Origins of Lignocellulose Decay Capabilities.</title>
        <authorList>
            <person name="Nagy L.G."/>
            <person name="Riley R."/>
            <person name="Tritt A."/>
            <person name="Adam C."/>
            <person name="Daum C."/>
            <person name="Floudas D."/>
            <person name="Sun H."/>
            <person name="Yadav J.S."/>
            <person name="Pangilinan J."/>
            <person name="Larsson K.H."/>
            <person name="Matsuura K."/>
            <person name="Barry K."/>
            <person name="Labutti K."/>
            <person name="Kuo R."/>
            <person name="Ohm R.A."/>
            <person name="Bhattacharya S.S."/>
            <person name="Shirouzu T."/>
            <person name="Yoshinaga Y."/>
            <person name="Martin F.M."/>
            <person name="Grigoriev I.V."/>
            <person name="Hibbett D.S."/>
        </authorList>
    </citation>
    <scope>NUCLEOTIDE SEQUENCE [LARGE SCALE GENOMIC DNA]</scope>
    <source>
        <strain evidence="2 3">CBS 109695</strain>
    </source>
</reference>
<feature type="region of interest" description="Disordered" evidence="1">
    <location>
        <begin position="1"/>
        <end position="59"/>
    </location>
</feature>
<dbReference type="Proteomes" id="UP000076532">
    <property type="component" value="Unassembled WGS sequence"/>
</dbReference>
<dbReference type="AlphaFoldDB" id="A0A166F528"/>
<feature type="compositionally biased region" description="Basic and acidic residues" evidence="1">
    <location>
        <begin position="25"/>
        <end position="34"/>
    </location>
</feature>
<protein>
    <submittedName>
        <fullName evidence="2">Uncharacterized protein</fullName>
    </submittedName>
</protein>
<feature type="region of interest" description="Disordered" evidence="1">
    <location>
        <begin position="408"/>
        <end position="460"/>
    </location>
</feature>
<feature type="compositionally biased region" description="Basic residues" evidence="1">
    <location>
        <begin position="438"/>
        <end position="447"/>
    </location>
</feature>
<accession>A0A166F528</accession>
<gene>
    <name evidence="2" type="ORF">FIBSPDRAFT_895028</name>
</gene>
<keyword evidence="3" id="KW-1185">Reference proteome</keyword>
<proteinExistence type="predicted"/>